<feature type="domain" description="Putative Flp pilus-assembly TadG-like N-terminal" evidence="4">
    <location>
        <begin position="21"/>
        <end position="67"/>
    </location>
</feature>
<dbReference type="OrthoDB" id="226477at2"/>
<evidence type="ECO:0000256" key="1">
    <source>
        <dbReference type="SAM" id="MobiDB-lite"/>
    </source>
</evidence>
<dbReference type="AlphaFoldDB" id="A0A517S9N0"/>
<evidence type="ECO:0000313" key="6">
    <source>
        <dbReference type="Proteomes" id="UP000315700"/>
    </source>
</evidence>
<protein>
    <submittedName>
        <fullName evidence="5">von Willebrand factor type A domain protein</fullName>
    </submittedName>
</protein>
<dbReference type="RefSeq" id="WP_145027534.1">
    <property type="nucleotide sequence ID" value="NZ_CP036271.1"/>
</dbReference>
<dbReference type="KEGG" id="ccos:Pan44_08530"/>
<dbReference type="InterPro" id="IPR036465">
    <property type="entry name" value="vWFA_dom_sf"/>
</dbReference>
<keyword evidence="6" id="KW-1185">Reference proteome</keyword>
<dbReference type="InterPro" id="IPR028087">
    <property type="entry name" value="Tad_N"/>
</dbReference>
<feature type="region of interest" description="Disordered" evidence="1">
    <location>
        <begin position="314"/>
        <end position="333"/>
    </location>
</feature>
<name>A0A517S9N0_9PLAN</name>
<organism evidence="5 6">
    <name type="scientific">Caulifigura coniformis</name>
    <dbReference type="NCBI Taxonomy" id="2527983"/>
    <lineage>
        <taxon>Bacteria</taxon>
        <taxon>Pseudomonadati</taxon>
        <taxon>Planctomycetota</taxon>
        <taxon>Planctomycetia</taxon>
        <taxon>Planctomycetales</taxon>
        <taxon>Planctomycetaceae</taxon>
        <taxon>Caulifigura</taxon>
    </lineage>
</organism>
<dbReference type="SUPFAM" id="SSF53300">
    <property type="entry name" value="vWA-like"/>
    <property type="match status" value="1"/>
</dbReference>
<evidence type="ECO:0000313" key="5">
    <source>
        <dbReference type="EMBL" id="QDT52840.1"/>
    </source>
</evidence>
<evidence type="ECO:0000256" key="2">
    <source>
        <dbReference type="SAM" id="Phobius"/>
    </source>
</evidence>
<keyword evidence="2" id="KW-1133">Transmembrane helix</keyword>
<dbReference type="Proteomes" id="UP000315700">
    <property type="component" value="Chromosome"/>
</dbReference>
<sequence length="711" mass="77613">MNRHLLRGAAVGAPREKLRRGAFMVLAVVCLATAMGFVSLCVDVGYLSLAKQRMQNGVDAAALAAAMEISNAIQNAGPDVTNVTAYAEAQARLKARDVAALNGIYINPTRDVTFGQRSALDNNGNWQITWNKTPSNVVRVTARRDDPDASKPDGKLKLFFAGVLGDKTASLVTTAAAYVESRDIVCVLDFSGSMNDDSSFWDLSTRDKPTVENSMLDIYNTLDALKDFRGLAFDPDYLTQTDSSGVVNGDVVFKDTEVDVTASRSMTTVKLTFDNNTTQTWSNQGTSGTYKRSNGLRSIDRVDVTVKYEDWGTTASASKSSSGKSATVTFNGNSNIQVSTNTNMSDIKFVYHPSGTTTISASGKSKSATGTSGKYISQVQVRMSGTWVTVNNPNGSSPDVITENLEFVDSVQNVKDFFDLTDGTYPWNAGGSNSKNWDDFVNHCRTHSQVSNAGYKRMYGGKCLVNYLLEQRPAYHQTNDLWRTAHYPFHSLKQGAMMFAEFVEDLGFDDELGFVSYDTEHRVEKILDIDGFNFDMTQNPINNQFANFRELVRHKQANHYLNTTNIGGGLKEGKQLLDLSARPGSRPTILLITDGLPNVRDSSYSLPGNWNWNTLFDYDGNGTADYTTSNADARYALGMAKQAVDAGYTIHTLSVGSGADVELMKAIAWMGRGTSITVPGNTSITAMEAEILEAFNRIAAFVPPAKLVNPE</sequence>
<dbReference type="InParanoid" id="A0A517S9N0"/>
<dbReference type="InterPro" id="IPR018705">
    <property type="entry name" value="DUF2134_membrane"/>
</dbReference>
<keyword evidence="2" id="KW-0472">Membrane</keyword>
<dbReference type="Gene3D" id="3.40.50.410">
    <property type="entry name" value="von Willebrand factor, type A domain"/>
    <property type="match status" value="1"/>
</dbReference>
<evidence type="ECO:0000259" key="3">
    <source>
        <dbReference type="Pfam" id="PF09977"/>
    </source>
</evidence>
<gene>
    <name evidence="5" type="ORF">Pan44_08530</name>
</gene>
<dbReference type="EMBL" id="CP036271">
    <property type="protein sequence ID" value="QDT52840.1"/>
    <property type="molecule type" value="Genomic_DNA"/>
</dbReference>
<proteinExistence type="predicted"/>
<accession>A0A517S9N0</accession>
<dbReference type="Pfam" id="PF09977">
    <property type="entry name" value="Tad_C"/>
    <property type="match status" value="1"/>
</dbReference>
<dbReference type="Pfam" id="PF13400">
    <property type="entry name" value="Tad"/>
    <property type="match status" value="1"/>
</dbReference>
<reference evidence="5 6" key="1">
    <citation type="submission" date="2019-02" db="EMBL/GenBank/DDBJ databases">
        <title>Deep-cultivation of Planctomycetes and their phenomic and genomic characterization uncovers novel biology.</title>
        <authorList>
            <person name="Wiegand S."/>
            <person name="Jogler M."/>
            <person name="Boedeker C."/>
            <person name="Pinto D."/>
            <person name="Vollmers J."/>
            <person name="Rivas-Marin E."/>
            <person name="Kohn T."/>
            <person name="Peeters S.H."/>
            <person name="Heuer A."/>
            <person name="Rast P."/>
            <person name="Oberbeckmann S."/>
            <person name="Bunk B."/>
            <person name="Jeske O."/>
            <person name="Meyerdierks A."/>
            <person name="Storesund J.E."/>
            <person name="Kallscheuer N."/>
            <person name="Luecker S."/>
            <person name="Lage O.M."/>
            <person name="Pohl T."/>
            <person name="Merkel B.J."/>
            <person name="Hornburger P."/>
            <person name="Mueller R.-W."/>
            <person name="Bruemmer F."/>
            <person name="Labrenz M."/>
            <person name="Spormann A.M."/>
            <person name="Op den Camp H."/>
            <person name="Overmann J."/>
            <person name="Amann R."/>
            <person name="Jetten M.S.M."/>
            <person name="Mascher T."/>
            <person name="Medema M.H."/>
            <person name="Devos D.P."/>
            <person name="Kaster A.-K."/>
            <person name="Ovreas L."/>
            <person name="Rohde M."/>
            <person name="Galperin M.Y."/>
            <person name="Jogler C."/>
        </authorList>
    </citation>
    <scope>NUCLEOTIDE SEQUENCE [LARGE SCALE GENOMIC DNA]</scope>
    <source>
        <strain evidence="5 6">Pan44</strain>
    </source>
</reference>
<feature type="compositionally biased region" description="Low complexity" evidence="1">
    <location>
        <begin position="314"/>
        <end position="327"/>
    </location>
</feature>
<evidence type="ECO:0000259" key="4">
    <source>
        <dbReference type="Pfam" id="PF13400"/>
    </source>
</evidence>
<keyword evidence="2" id="KW-0812">Transmembrane</keyword>
<feature type="domain" description="DUF2134" evidence="3">
    <location>
        <begin position="80"/>
        <end position="177"/>
    </location>
</feature>
<dbReference type="CDD" id="cd00198">
    <property type="entry name" value="vWFA"/>
    <property type="match status" value="1"/>
</dbReference>
<feature type="transmembrane region" description="Helical" evidence="2">
    <location>
        <begin position="21"/>
        <end position="47"/>
    </location>
</feature>